<reference evidence="3" key="2">
    <citation type="submission" date="2015-01" db="EMBL/GenBank/DDBJ databases">
        <title>Evolutionary Origins and Diversification of the Mycorrhizal Mutualists.</title>
        <authorList>
            <consortium name="DOE Joint Genome Institute"/>
            <consortium name="Mycorrhizal Genomics Consortium"/>
            <person name="Kohler A."/>
            <person name="Kuo A."/>
            <person name="Nagy L.G."/>
            <person name="Floudas D."/>
            <person name="Copeland A."/>
            <person name="Barry K.W."/>
            <person name="Cichocki N."/>
            <person name="Veneault-Fourrey C."/>
            <person name="LaButti K."/>
            <person name="Lindquist E.A."/>
            <person name="Lipzen A."/>
            <person name="Lundell T."/>
            <person name="Morin E."/>
            <person name="Murat C."/>
            <person name="Riley R."/>
            <person name="Ohm R."/>
            <person name="Sun H."/>
            <person name="Tunlid A."/>
            <person name="Henrissat B."/>
            <person name="Grigoriev I.V."/>
            <person name="Hibbett D.S."/>
            <person name="Martin F."/>
        </authorList>
    </citation>
    <scope>NUCLEOTIDE SEQUENCE [LARGE SCALE GENOMIC DNA]</scope>
    <source>
        <strain evidence="3">F 1598</strain>
    </source>
</reference>
<evidence type="ECO:0000256" key="1">
    <source>
        <dbReference type="SAM" id="MobiDB-lite"/>
    </source>
</evidence>
<proteinExistence type="predicted"/>
<dbReference type="EMBL" id="KN833252">
    <property type="protein sequence ID" value="KIM71635.1"/>
    <property type="molecule type" value="Genomic_DNA"/>
</dbReference>
<feature type="compositionally biased region" description="Polar residues" evidence="1">
    <location>
        <begin position="1"/>
        <end position="20"/>
    </location>
</feature>
<dbReference type="OrthoDB" id="3315937at2759"/>
<reference evidence="2 3" key="1">
    <citation type="submission" date="2014-04" db="EMBL/GenBank/DDBJ databases">
        <authorList>
            <consortium name="DOE Joint Genome Institute"/>
            <person name="Kuo A."/>
            <person name="Tarkka M."/>
            <person name="Buscot F."/>
            <person name="Kohler A."/>
            <person name="Nagy L.G."/>
            <person name="Floudas D."/>
            <person name="Copeland A."/>
            <person name="Barry K.W."/>
            <person name="Cichocki N."/>
            <person name="Veneault-Fourrey C."/>
            <person name="LaButti K."/>
            <person name="Lindquist E.A."/>
            <person name="Lipzen A."/>
            <person name="Lundell T."/>
            <person name="Morin E."/>
            <person name="Murat C."/>
            <person name="Sun H."/>
            <person name="Tunlid A."/>
            <person name="Henrissat B."/>
            <person name="Grigoriev I.V."/>
            <person name="Hibbett D.S."/>
            <person name="Martin F."/>
            <person name="Nordberg H.P."/>
            <person name="Cantor M.N."/>
            <person name="Hua S.X."/>
        </authorList>
    </citation>
    <scope>NUCLEOTIDE SEQUENCE [LARGE SCALE GENOMIC DNA]</scope>
    <source>
        <strain evidence="2 3">F 1598</strain>
    </source>
</reference>
<feature type="region of interest" description="Disordered" evidence="1">
    <location>
        <begin position="1"/>
        <end position="64"/>
    </location>
</feature>
<accession>A0A0C3EG79</accession>
<organism evidence="2 3">
    <name type="scientific">Piloderma croceum (strain F 1598)</name>
    <dbReference type="NCBI Taxonomy" id="765440"/>
    <lineage>
        <taxon>Eukaryota</taxon>
        <taxon>Fungi</taxon>
        <taxon>Dikarya</taxon>
        <taxon>Basidiomycota</taxon>
        <taxon>Agaricomycotina</taxon>
        <taxon>Agaricomycetes</taxon>
        <taxon>Agaricomycetidae</taxon>
        <taxon>Atheliales</taxon>
        <taxon>Atheliaceae</taxon>
        <taxon>Piloderma</taxon>
    </lineage>
</organism>
<evidence type="ECO:0000313" key="3">
    <source>
        <dbReference type="Proteomes" id="UP000054166"/>
    </source>
</evidence>
<sequence>MLTKWSLETKSGSSTKSPLQDIQIDTPPPSPTNLHLDYLQDTLHPGHSRGTPPVSNITPTRRKKQLYGPVRHKRLWIDSLEESDELPTNQPQTEDDGFQPTDDLRNSSAQRQPPRHEEAYECYLDLVLADSVGFYQISKTVFVVQGWDPRANTGTSGWHHLQRKQIGTEWIAVCFCPSGDNCVHMEFAMDIDGDQFLDNGIFHNDDDEVILFSRQTANNRDMFFNLFSVTFAGQTSVKSRAIVSHHGEDNGMGSWTCAKDRGVVCGHITKARHELQRLVQVDPTAADGAVHDGVIEHVYESAVLRNRLIMPSHTFLSTHHCGLLCPTIL</sequence>
<dbReference type="Proteomes" id="UP000054166">
    <property type="component" value="Unassembled WGS sequence"/>
</dbReference>
<dbReference type="HOGENOM" id="CLU_844985_0_0_1"/>
<feature type="region of interest" description="Disordered" evidence="1">
    <location>
        <begin position="81"/>
        <end position="115"/>
    </location>
</feature>
<protein>
    <submittedName>
        <fullName evidence="2">Uncharacterized protein</fullName>
    </submittedName>
</protein>
<name>A0A0C3EG79_PILCF</name>
<dbReference type="InParanoid" id="A0A0C3EG79"/>
<evidence type="ECO:0000313" key="2">
    <source>
        <dbReference type="EMBL" id="KIM71635.1"/>
    </source>
</evidence>
<keyword evidence="3" id="KW-1185">Reference proteome</keyword>
<dbReference type="AlphaFoldDB" id="A0A0C3EG79"/>
<gene>
    <name evidence="2" type="ORF">PILCRDRAFT_16884</name>
</gene>